<dbReference type="EMBL" id="OR159659">
    <property type="protein sequence ID" value="WKW85557.1"/>
    <property type="molecule type" value="Genomic_DNA"/>
</dbReference>
<evidence type="ECO:0000313" key="1">
    <source>
        <dbReference type="EMBL" id="WKW85557.1"/>
    </source>
</evidence>
<organism evidence="1 2">
    <name type="scientific">Rhodococcus phage Reynauld</name>
    <dbReference type="NCBI Taxonomy" id="3062845"/>
    <lineage>
        <taxon>Viruses</taxon>
        <taxon>Duplodnaviria</taxon>
        <taxon>Heunggongvirae</taxon>
        <taxon>Uroviricota</taxon>
        <taxon>Caudoviricetes</taxon>
        <taxon>Caudoviricetes incertae sedis</taxon>
        <taxon>Reynauldvirus</taxon>
        <taxon>Reynauldvirus reynauld</taxon>
    </lineage>
</organism>
<sequence>MPIRPNPNGKSATVKKTGVTGGPSDTSSARRRLPPLAQPTPRVAPRLPSGNKPGGTGGRTQ</sequence>
<dbReference type="Proteomes" id="UP001654496">
    <property type="component" value="Segment"/>
</dbReference>
<evidence type="ECO:0000313" key="2">
    <source>
        <dbReference type="Proteomes" id="UP001654496"/>
    </source>
</evidence>
<keyword evidence="2" id="KW-1185">Reference proteome</keyword>
<name>A0ACD4UIC0_9CAUD</name>
<accession>A0ACD4UIC0</accession>
<protein>
    <submittedName>
        <fullName evidence="1">Uncharacterized protein</fullName>
    </submittedName>
</protein>
<proteinExistence type="predicted"/>
<gene>
    <name evidence="1" type="primary">21</name>
    <name evidence="1" type="ORF">SEA_REYNAULD_21</name>
</gene>
<reference evidence="1" key="1">
    <citation type="submission" date="2023-06" db="EMBL/GenBank/DDBJ databases">
        <authorList>
            <person name="DeJong R.J."/>
            <person name="Yoon E."/>
            <person name="Radersma M."/>
            <person name="Veenstra M."/>
            <person name="Churu J."/>
            <person name="Moleakunnel K."/>
            <person name="Weaver G."/>
            <person name="Hill E."/>
            <person name="Janvier A."/>
            <person name="Harlow L."/>
            <person name="Kramer C."/>
            <person name="Seinen K."/>
            <person name="Chen A."/>
            <person name="Minasian M."/>
            <person name="Doorn S."/>
            <person name="Dole C."/>
            <person name="Ramsey F."/>
            <person name="Nieze J."/>
            <person name="Baker A."/>
            <person name="Swierenga S."/>
            <person name="White A."/>
            <person name="Howland A."/>
            <person name="Ko C."/>
            <person name="Russell D.A."/>
            <person name="Jacobs-Sera D."/>
            <person name="Hatfull G.F."/>
        </authorList>
    </citation>
    <scope>NUCLEOTIDE SEQUENCE</scope>
</reference>